<evidence type="ECO:0000313" key="6">
    <source>
        <dbReference type="Proteomes" id="UP001597119"/>
    </source>
</evidence>
<sequence>MKYLHLTLREPPEWRNPMHTFLMGHDEMHTAELLNWNTSAEDLDIILFRIVGAMDPYTAALDDSAFVVDYETARIDGDSFYVYIEHETRDVDDQFREPFLERRVLAIPPIEYTEDGETKVAIVGRSEDVQATVDAIPAEIDVQIDQVGEYGQGLRPSQSLLTDRQQEAVSAALAHGYYEVPREGTVEDVAASLDCAPSTASNHLRKAEARLVQAVTASQ</sequence>
<evidence type="ECO:0000256" key="1">
    <source>
        <dbReference type="ARBA" id="ARBA00023015"/>
    </source>
</evidence>
<dbReference type="PANTHER" id="PTHR34236:SF1">
    <property type="entry name" value="DIMETHYL SULFOXIDE REDUCTASE TRANSCRIPTIONAL ACTIVATOR"/>
    <property type="match status" value="1"/>
</dbReference>
<dbReference type="InterPro" id="IPR056493">
    <property type="entry name" value="HVO_0513_N"/>
</dbReference>
<comment type="caution">
    <text evidence="5">The sequence shown here is derived from an EMBL/GenBank/DDBJ whole genome shotgun (WGS) entry which is preliminary data.</text>
</comment>
<feature type="domain" description="HVO-0513-like N-terminal" evidence="4">
    <location>
        <begin position="17"/>
        <end position="150"/>
    </location>
</feature>
<name>A0ABD6C5J7_9EURY</name>
<evidence type="ECO:0000259" key="3">
    <source>
        <dbReference type="Pfam" id="PF04967"/>
    </source>
</evidence>
<protein>
    <submittedName>
        <fullName evidence="5">Helix-turn-helix domain-containing protein</fullName>
    </submittedName>
</protein>
<evidence type="ECO:0000313" key="5">
    <source>
        <dbReference type="EMBL" id="MFD1585542.1"/>
    </source>
</evidence>
<gene>
    <name evidence="5" type="ORF">ACFR9U_01000</name>
</gene>
<feature type="domain" description="HTH bat-type" evidence="3">
    <location>
        <begin position="161"/>
        <end position="212"/>
    </location>
</feature>
<reference evidence="5 6" key="1">
    <citation type="journal article" date="2019" name="Int. J. Syst. Evol. Microbiol.">
        <title>The Global Catalogue of Microorganisms (GCM) 10K type strain sequencing project: providing services to taxonomists for standard genome sequencing and annotation.</title>
        <authorList>
            <consortium name="The Broad Institute Genomics Platform"/>
            <consortium name="The Broad Institute Genome Sequencing Center for Infectious Disease"/>
            <person name="Wu L."/>
            <person name="Ma J."/>
        </authorList>
    </citation>
    <scope>NUCLEOTIDE SEQUENCE [LARGE SCALE GENOMIC DNA]</scope>
    <source>
        <strain evidence="5 6">CGMCC 1.12125</strain>
    </source>
</reference>
<keyword evidence="6" id="KW-1185">Reference proteome</keyword>
<evidence type="ECO:0000259" key="4">
    <source>
        <dbReference type="Pfam" id="PF24278"/>
    </source>
</evidence>
<keyword evidence="1" id="KW-0805">Transcription regulation</keyword>
<keyword evidence="2" id="KW-0804">Transcription</keyword>
<organism evidence="5 6">
    <name type="scientific">Halorientalis brevis</name>
    <dbReference type="NCBI Taxonomy" id="1126241"/>
    <lineage>
        <taxon>Archaea</taxon>
        <taxon>Methanobacteriati</taxon>
        <taxon>Methanobacteriota</taxon>
        <taxon>Stenosarchaea group</taxon>
        <taxon>Halobacteria</taxon>
        <taxon>Halobacteriales</taxon>
        <taxon>Haloarculaceae</taxon>
        <taxon>Halorientalis</taxon>
    </lineage>
</organism>
<dbReference type="Pfam" id="PF24278">
    <property type="entry name" value="HVO_0513_N"/>
    <property type="match status" value="1"/>
</dbReference>
<proteinExistence type="predicted"/>
<dbReference type="PANTHER" id="PTHR34236">
    <property type="entry name" value="DIMETHYL SULFOXIDE REDUCTASE TRANSCRIPTIONAL ACTIVATOR"/>
    <property type="match status" value="1"/>
</dbReference>
<dbReference type="AlphaFoldDB" id="A0ABD6C5J7"/>
<accession>A0ABD6C5J7</accession>
<dbReference type="RefSeq" id="WP_247378011.1">
    <property type="nucleotide sequence ID" value="NZ_JALLGV010000004.1"/>
</dbReference>
<dbReference type="InterPro" id="IPR007050">
    <property type="entry name" value="HTH_bacterioopsin"/>
</dbReference>
<dbReference type="EMBL" id="JBHUDJ010000001">
    <property type="protein sequence ID" value="MFD1585542.1"/>
    <property type="molecule type" value="Genomic_DNA"/>
</dbReference>
<evidence type="ECO:0000256" key="2">
    <source>
        <dbReference type="ARBA" id="ARBA00023163"/>
    </source>
</evidence>
<dbReference type="Proteomes" id="UP001597119">
    <property type="component" value="Unassembled WGS sequence"/>
</dbReference>
<dbReference type="Pfam" id="PF04967">
    <property type="entry name" value="HTH_10"/>
    <property type="match status" value="1"/>
</dbReference>